<dbReference type="RefSeq" id="WP_201676993.1">
    <property type="nucleotide sequence ID" value="NZ_JAEQNE010000008.1"/>
</dbReference>
<protein>
    <submittedName>
        <fullName evidence="1">Uncharacterized protein</fullName>
    </submittedName>
</protein>
<keyword evidence="2" id="KW-1185">Reference proteome</keyword>
<sequence length="88" mass="10042">MGELTYEEFCAQPMKPGMHLTLESKGILTAFNEELGISREVVTPRNKFGEWGTGVVSFYLRDDPREFRNSATLYVAWMHLICGVPEDQ</sequence>
<evidence type="ECO:0000313" key="1">
    <source>
        <dbReference type="EMBL" id="MBL0394316.1"/>
    </source>
</evidence>
<name>A0A936Z7C3_9BURK</name>
<reference evidence="1 2" key="1">
    <citation type="journal article" date="2017" name="Int. J. Syst. Evol. Microbiol.">
        <title>Ramlibacter monticola sp. nov., isolated from forest soil.</title>
        <authorList>
            <person name="Chaudhary D.K."/>
            <person name="Kim J."/>
        </authorList>
    </citation>
    <scope>NUCLEOTIDE SEQUENCE [LARGE SCALE GENOMIC DNA]</scope>
    <source>
        <strain evidence="1 2">KACC 19175</strain>
    </source>
</reference>
<accession>A0A936Z7C3</accession>
<comment type="caution">
    <text evidence="1">The sequence shown here is derived from an EMBL/GenBank/DDBJ whole genome shotgun (WGS) entry which is preliminary data.</text>
</comment>
<gene>
    <name evidence="1" type="ORF">JJ685_24465</name>
</gene>
<dbReference type="Proteomes" id="UP000599109">
    <property type="component" value="Unassembled WGS sequence"/>
</dbReference>
<proteinExistence type="predicted"/>
<dbReference type="EMBL" id="JAEQNE010000008">
    <property type="protein sequence ID" value="MBL0394316.1"/>
    <property type="molecule type" value="Genomic_DNA"/>
</dbReference>
<organism evidence="1 2">
    <name type="scientific">Ramlibacter monticola</name>
    <dbReference type="NCBI Taxonomy" id="1926872"/>
    <lineage>
        <taxon>Bacteria</taxon>
        <taxon>Pseudomonadati</taxon>
        <taxon>Pseudomonadota</taxon>
        <taxon>Betaproteobacteria</taxon>
        <taxon>Burkholderiales</taxon>
        <taxon>Comamonadaceae</taxon>
        <taxon>Ramlibacter</taxon>
    </lineage>
</organism>
<evidence type="ECO:0000313" key="2">
    <source>
        <dbReference type="Proteomes" id="UP000599109"/>
    </source>
</evidence>
<dbReference type="AlphaFoldDB" id="A0A936Z7C3"/>